<feature type="region of interest" description="Disordered" evidence="1">
    <location>
        <begin position="320"/>
        <end position="358"/>
    </location>
</feature>
<organism evidence="3 4">
    <name type="scientific">Armillaria gallica</name>
    <name type="common">Bulbous honey fungus</name>
    <name type="synonym">Armillaria bulbosa</name>
    <dbReference type="NCBI Taxonomy" id="47427"/>
    <lineage>
        <taxon>Eukaryota</taxon>
        <taxon>Fungi</taxon>
        <taxon>Dikarya</taxon>
        <taxon>Basidiomycota</taxon>
        <taxon>Agaricomycotina</taxon>
        <taxon>Agaricomycetes</taxon>
        <taxon>Agaricomycetidae</taxon>
        <taxon>Agaricales</taxon>
        <taxon>Marasmiineae</taxon>
        <taxon>Physalacriaceae</taxon>
        <taxon>Armillaria</taxon>
    </lineage>
</organism>
<proteinExistence type="predicted"/>
<keyword evidence="2" id="KW-1133">Transmembrane helix</keyword>
<dbReference type="AlphaFoldDB" id="A0A2H3DJ71"/>
<dbReference type="OMA" id="MWATFTS"/>
<feature type="transmembrane region" description="Helical" evidence="2">
    <location>
        <begin position="174"/>
        <end position="199"/>
    </location>
</feature>
<evidence type="ECO:0000313" key="4">
    <source>
        <dbReference type="Proteomes" id="UP000217790"/>
    </source>
</evidence>
<protein>
    <submittedName>
        <fullName evidence="3">Uncharacterized protein</fullName>
    </submittedName>
</protein>
<dbReference type="InParanoid" id="A0A2H3DJ71"/>
<evidence type="ECO:0000256" key="2">
    <source>
        <dbReference type="SAM" id="Phobius"/>
    </source>
</evidence>
<feature type="transmembrane region" description="Helical" evidence="2">
    <location>
        <begin position="29"/>
        <end position="52"/>
    </location>
</feature>
<dbReference type="EMBL" id="KZ293661">
    <property type="protein sequence ID" value="PBK91532.1"/>
    <property type="molecule type" value="Genomic_DNA"/>
</dbReference>
<feature type="transmembrane region" description="Helical" evidence="2">
    <location>
        <begin position="140"/>
        <end position="159"/>
    </location>
</feature>
<gene>
    <name evidence="3" type="ORF">ARMGADRAFT_1166351</name>
</gene>
<evidence type="ECO:0000313" key="3">
    <source>
        <dbReference type="EMBL" id="PBK91532.1"/>
    </source>
</evidence>
<sequence>MTPQTNIPADLTDADKATIMNYLDTELNVGILMSLLNGIYTGIFVVSMWATFTSTSHRISRGILAMTILLYATTEFNLADSWSTRYILFIKNGQSFWTAYNANTTGRSIDIISEATAIASTIFADYTIIWRCWNVWGQRWIIILLPVLTFLVEIAFRILETNSDLAEDFTLAGFYRLLCIIFVLITTVLCTLLIVWRVWTVVRASPGEENRGFGAYRHTVEIIVESSALYSVSLILLAGFSVGGSDLVEYFDAFAAVSKGLAPTLLVGLIAAGYTRPDDTWKGSVASSLRFGGTQSRNGSHGGTFVDGDVECQLEENDIEPARRGSQVDESGLDAYQSGTSLRRDKESDGYTQAIDTM</sequence>
<dbReference type="OrthoDB" id="3031080at2759"/>
<feature type="transmembrane region" description="Helical" evidence="2">
    <location>
        <begin position="253"/>
        <end position="274"/>
    </location>
</feature>
<dbReference type="Proteomes" id="UP000217790">
    <property type="component" value="Unassembled WGS sequence"/>
</dbReference>
<keyword evidence="2" id="KW-0812">Transmembrane</keyword>
<feature type="transmembrane region" description="Helical" evidence="2">
    <location>
        <begin position="220"/>
        <end position="241"/>
    </location>
</feature>
<reference evidence="4" key="1">
    <citation type="journal article" date="2017" name="Nat. Ecol. Evol.">
        <title>Genome expansion and lineage-specific genetic innovations in the forest pathogenic fungi Armillaria.</title>
        <authorList>
            <person name="Sipos G."/>
            <person name="Prasanna A.N."/>
            <person name="Walter M.C."/>
            <person name="O'Connor E."/>
            <person name="Balint B."/>
            <person name="Krizsan K."/>
            <person name="Kiss B."/>
            <person name="Hess J."/>
            <person name="Varga T."/>
            <person name="Slot J."/>
            <person name="Riley R."/>
            <person name="Boka B."/>
            <person name="Rigling D."/>
            <person name="Barry K."/>
            <person name="Lee J."/>
            <person name="Mihaltcheva S."/>
            <person name="LaButti K."/>
            <person name="Lipzen A."/>
            <person name="Waldron R."/>
            <person name="Moloney N.M."/>
            <person name="Sperisen C."/>
            <person name="Kredics L."/>
            <person name="Vagvoelgyi C."/>
            <person name="Patrignani A."/>
            <person name="Fitzpatrick D."/>
            <person name="Nagy I."/>
            <person name="Doyle S."/>
            <person name="Anderson J.B."/>
            <person name="Grigoriev I.V."/>
            <person name="Gueldener U."/>
            <person name="Muensterkoetter M."/>
            <person name="Nagy L.G."/>
        </authorList>
    </citation>
    <scope>NUCLEOTIDE SEQUENCE [LARGE SCALE GENOMIC DNA]</scope>
    <source>
        <strain evidence="4">Ar21-2</strain>
    </source>
</reference>
<keyword evidence="4" id="KW-1185">Reference proteome</keyword>
<keyword evidence="2" id="KW-0472">Membrane</keyword>
<name>A0A2H3DJ71_ARMGA</name>
<evidence type="ECO:0000256" key="1">
    <source>
        <dbReference type="SAM" id="MobiDB-lite"/>
    </source>
</evidence>
<accession>A0A2H3DJ71</accession>